<comment type="caution">
    <text evidence="3">The sequence shown here is derived from an EMBL/GenBank/DDBJ whole genome shotgun (WGS) entry which is preliminary data.</text>
</comment>
<accession>A0A7J6TEF4</accession>
<protein>
    <submittedName>
        <fullName evidence="3">Uncharacterized protein</fullName>
    </submittedName>
</protein>
<evidence type="ECO:0000313" key="3">
    <source>
        <dbReference type="EMBL" id="KAF4743674.1"/>
    </source>
</evidence>
<dbReference type="EMBL" id="JABANO010011323">
    <property type="protein sequence ID" value="KAF4743674.1"/>
    <property type="molecule type" value="Genomic_DNA"/>
</dbReference>
<feature type="region of interest" description="Disordered" evidence="2">
    <location>
        <begin position="192"/>
        <end position="278"/>
    </location>
</feature>
<evidence type="ECO:0000256" key="1">
    <source>
        <dbReference type="SAM" id="Coils"/>
    </source>
</evidence>
<feature type="compositionally biased region" description="Low complexity" evidence="2">
    <location>
        <begin position="208"/>
        <end position="226"/>
    </location>
</feature>
<dbReference type="Proteomes" id="UP000553632">
    <property type="component" value="Unassembled WGS sequence"/>
</dbReference>
<dbReference type="OMA" id="NDDCLHA"/>
<gene>
    <name evidence="3" type="ORF">FOZ63_032794</name>
</gene>
<keyword evidence="4" id="KW-1185">Reference proteome</keyword>
<sequence length="1620" mass="176646">MASPGKVVVRTKVVKFFGQAVVSFVVMRLNLNRYTLLDRSLTIVVLNAAAPSNVESLAIGMQGTASDALDLDQQNVGLTMAKLLSKRFAPLQVVVSFNLMDAEDELVNAVQREIIAEVKCRDTWEGLAEIVFEVMFSRTGDRPSLLCTTPLTKEEVMRLPRPSLGRPQPLVPQRSLLKRALAVLEPERRDLRRRLEEVSPPTKPSPCAPSTSSTTPTGTPTASPDTVRLRIGTPEVNMHSSAASTRKSSLRKSPEVKTSSAMECPSSAGILMGGPPPDVEACPRPLVTRSCSRLRSFSTPAPFGADQAALAVPPPRPISPLDPFGTQPDEHDVVEIINENGTDPISVRNLEPGESCNDDCLHAKFEALERMQLRLNSSLEPVADRGFLHEAASREKLGDFKGRLFKVEDVIEGRGGSDTGLIGRVNEVKPAGVSIGKLLDTTMSKLFSNLQDLQKNGAREIRVSKEKYKVQIGSVQDSVNAMLKGIGNSMVVNSYALEDGMGKRLNAASSGVAATQRSSVRDANGVDRKISKAGGMVDKDTAQFTAGLDDAADDIKKLLSKGRVSVRKFNSDLLKDLDRMTSRERTLLGQRVKAAKHAEEIRVEQAARQMQGRLSQSSQFFNSLTADAQRNFTAEIAAAGIGLEGVNKLTDKALSDLFERMEHGVGRLSREDARAVLAQHKISVELQKDIALQEELTKRMSSSDADALSKIREALGQDSATAEKVLMLMAKSLEGETRHEASSIEADLAAVALKSRQGALAFEQALGGDTAKLQHFIRELEVKLSPQMDGAGKALRDSEGVVEGNLSDMVFRKEDSLKGMSRGITGRISGIGREAAKSKRARIDRGKETLKGIMVRLGMSGVLAEFLDDFSRATKLMWVLLSQEELSVEKSSDLHDLLGDLQKDEQAHNELLALVGGSSVDSLKAIRHLATAIRGTGTALGSDTAGMDRLKNGLMKLAGRGDRELGALSTLLTQMAARNEAALKTQWAQSTMEFDESRRDVGALLHRMVKEAKGNTTAKIPELLRAFVKEVQGIEGSTADIRAIVAASDDDVRRLGAKLRANRAGIEISRNELKQAMGSLLQHVDASDSKYLLDLADQSAKWSRYSSDQMKQYLDTETKALLDHADMEGVSADRIYTALSNIQHKLSTGDAVLDARLMAEESELSKESKTHKKKMMALGKHFIDTIGEDSEEVKDLHKKLSRVVAENGHAIDEVTGGLRHGLRNITAALVRSALGVKHHYLYGQEVLRKLVDQFRAAMRIEEEAEEERRIKQHTYVITQLLKVAKRQESERARAEGKSDQALEQNARQALGVADILRKLMVATGAVDNSQLSGARAAEGDMANLTQRTGAIVGDLRSDIAKGIQETRKAHEGEGDEVGHNLRGSVATAARKSGNLDHEMYDMSVLTARQAASDASHLSENARDLDSAAGTVAMFGHVSGNELRALAHHAHASNEAMHREIARTHGVNLDRVSRLDDVVHTFVTLTEGFINETKDTMNEIRHEMNDAARLSSEQLSHASFRETDVAKSATARAHAVLQALEDHRATSKTISGQLRRRLNELEALSIEMDRSQIAQQNGVEAMLADAREKVTQSQGAIKKGVHDWIKDATSRYTQQLIDAQR</sequence>
<name>A0A7J6TEF4_PEROL</name>
<evidence type="ECO:0000313" key="4">
    <source>
        <dbReference type="Proteomes" id="UP000553632"/>
    </source>
</evidence>
<keyword evidence="1" id="KW-0175">Coiled coil</keyword>
<evidence type="ECO:0000256" key="2">
    <source>
        <dbReference type="SAM" id="MobiDB-lite"/>
    </source>
</evidence>
<proteinExistence type="predicted"/>
<reference evidence="3 4" key="1">
    <citation type="submission" date="2020-04" db="EMBL/GenBank/DDBJ databases">
        <title>Perkinsus olseni comparative genomics.</title>
        <authorList>
            <person name="Bogema D.R."/>
        </authorList>
    </citation>
    <scope>NUCLEOTIDE SEQUENCE [LARGE SCALE GENOMIC DNA]</scope>
    <source>
        <strain evidence="3 4">ATCC PRA-207</strain>
    </source>
</reference>
<feature type="compositionally biased region" description="Polar residues" evidence="2">
    <location>
        <begin position="238"/>
        <end position="247"/>
    </location>
</feature>
<feature type="coiled-coil region" evidence="1">
    <location>
        <begin position="1247"/>
        <end position="1304"/>
    </location>
</feature>
<organism evidence="3 4">
    <name type="scientific">Perkinsus olseni</name>
    <name type="common">Perkinsus atlanticus</name>
    <dbReference type="NCBI Taxonomy" id="32597"/>
    <lineage>
        <taxon>Eukaryota</taxon>
        <taxon>Sar</taxon>
        <taxon>Alveolata</taxon>
        <taxon>Perkinsozoa</taxon>
        <taxon>Perkinsea</taxon>
        <taxon>Perkinsida</taxon>
        <taxon>Perkinsidae</taxon>
        <taxon>Perkinsus</taxon>
    </lineage>
</organism>